<evidence type="ECO:0000256" key="2">
    <source>
        <dbReference type="ARBA" id="ARBA00008574"/>
    </source>
</evidence>
<evidence type="ECO:0000313" key="11">
    <source>
        <dbReference type="Proteomes" id="UP000708148"/>
    </source>
</evidence>
<dbReference type="OrthoDB" id="331948at2759"/>
<gene>
    <name evidence="10" type="ORF">OSTQU699_LOCUS410</name>
</gene>
<feature type="transmembrane region" description="Helical" evidence="8">
    <location>
        <begin position="140"/>
        <end position="161"/>
    </location>
</feature>
<protein>
    <recommendedName>
        <fullName evidence="8">S-acyltransferase</fullName>
        <ecNumber evidence="8">2.3.1.225</ecNumber>
    </recommendedName>
    <alternativeName>
        <fullName evidence="8">Palmitoyltransferase</fullName>
    </alternativeName>
</protein>
<comment type="caution">
    <text evidence="10">The sequence shown here is derived from an EMBL/GenBank/DDBJ whole genome shotgun (WGS) entry which is preliminary data.</text>
</comment>
<dbReference type="AlphaFoldDB" id="A0A8S1IKD8"/>
<evidence type="ECO:0000256" key="3">
    <source>
        <dbReference type="ARBA" id="ARBA00022679"/>
    </source>
</evidence>
<accession>A0A8S1IKD8</accession>
<dbReference type="EMBL" id="CAJHUC010000300">
    <property type="protein sequence ID" value="CAD7695049.1"/>
    <property type="molecule type" value="Genomic_DNA"/>
</dbReference>
<organism evidence="10 11">
    <name type="scientific">Ostreobium quekettii</name>
    <dbReference type="NCBI Taxonomy" id="121088"/>
    <lineage>
        <taxon>Eukaryota</taxon>
        <taxon>Viridiplantae</taxon>
        <taxon>Chlorophyta</taxon>
        <taxon>core chlorophytes</taxon>
        <taxon>Ulvophyceae</taxon>
        <taxon>TCBD clade</taxon>
        <taxon>Bryopsidales</taxon>
        <taxon>Ostreobineae</taxon>
        <taxon>Ostreobiaceae</taxon>
        <taxon>Ostreobium</taxon>
    </lineage>
</organism>
<dbReference type="InterPro" id="IPR001594">
    <property type="entry name" value="Palmitoyltrfase_DHHC"/>
</dbReference>
<feature type="transmembrane region" description="Helical" evidence="8">
    <location>
        <begin position="43"/>
        <end position="67"/>
    </location>
</feature>
<dbReference type="Pfam" id="PF01529">
    <property type="entry name" value="DHHC"/>
    <property type="match status" value="1"/>
</dbReference>
<evidence type="ECO:0000256" key="4">
    <source>
        <dbReference type="ARBA" id="ARBA00022692"/>
    </source>
</evidence>
<comment type="domain">
    <text evidence="8">The DHHC domain is required for palmitoyltransferase activity.</text>
</comment>
<keyword evidence="7 8" id="KW-0012">Acyltransferase</keyword>
<feature type="domain" description="Palmitoyltransferase DHHC" evidence="9">
    <location>
        <begin position="96"/>
        <end position="184"/>
    </location>
</feature>
<dbReference type="PROSITE" id="PS50216">
    <property type="entry name" value="DHHC"/>
    <property type="match status" value="1"/>
</dbReference>
<keyword evidence="11" id="KW-1185">Reference proteome</keyword>
<comment type="similarity">
    <text evidence="2 8">Belongs to the DHHC palmitoyltransferase family.</text>
</comment>
<keyword evidence="6 8" id="KW-0472">Membrane</keyword>
<evidence type="ECO:0000313" key="10">
    <source>
        <dbReference type="EMBL" id="CAD7695049.1"/>
    </source>
</evidence>
<reference evidence="10" key="1">
    <citation type="submission" date="2020-12" db="EMBL/GenBank/DDBJ databases">
        <authorList>
            <person name="Iha C."/>
        </authorList>
    </citation>
    <scope>NUCLEOTIDE SEQUENCE</scope>
</reference>
<comment type="subcellular location">
    <subcellularLocation>
        <location evidence="1">Membrane</location>
        <topology evidence="1">Multi-pass membrane protein</topology>
    </subcellularLocation>
</comment>
<evidence type="ECO:0000256" key="1">
    <source>
        <dbReference type="ARBA" id="ARBA00004141"/>
    </source>
</evidence>
<proteinExistence type="inferred from homology"/>
<evidence type="ECO:0000256" key="6">
    <source>
        <dbReference type="ARBA" id="ARBA00023136"/>
    </source>
</evidence>
<keyword evidence="3 8" id="KW-0808">Transferase</keyword>
<evidence type="ECO:0000256" key="7">
    <source>
        <dbReference type="ARBA" id="ARBA00023315"/>
    </source>
</evidence>
<dbReference type="GO" id="GO:0019706">
    <property type="term" value="F:protein-cysteine S-palmitoyltransferase activity"/>
    <property type="evidence" value="ECO:0007669"/>
    <property type="project" value="UniProtKB-EC"/>
</dbReference>
<dbReference type="PANTHER" id="PTHR12246">
    <property type="entry name" value="PALMITOYLTRANSFERASE ZDHHC16"/>
    <property type="match status" value="1"/>
</dbReference>
<sequence length="241" mass="27331">MGGVRWSRVNGVVGAIVALFFGLYYNCACCAILPWLSYSVPGVVNLAILTTATSLSLAFFLMCVVVDPGGVPADWRPDEEDPTALVQVKKTTGGVRYCQKCKKHKPPRAHHCRVCKRCILRMDHHCPWINNCVGHHNYKAFLLFLLLAIIALIHSGTVLAFHQRHTMRLIHGRQDKPHQGVEPFSLSSWGVFIQVMDMKIEYPVVHCTVPFIHWWYCSWLVGIDKGCRADVPMHKLLHLMY</sequence>
<comment type="catalytic activity">
    <reaction evidence="8">
        <text>L-cysteinyl-[protein] + hexadecanoyl-CoA = S-hexadecanoyl-L-cysteinyl-[protein] + CoA</text>
        <dbReference type="Rhea" id="RHEA:36683"/>
        <dbReference type="Rhea" id="RHEA-COMP:10131"/>
        <dbReference type="Rhea" id="RHEA-COMP:11032"/>
        <dbReference type="ChEBI" id="CHEBI:29950"/>
        <dbReference type="ChEBI" id="CHEBI:57287"/>
        <dbReference type="ChEBI" id="CHEBI:57379"/>
        <dbReference type="ChEBI" id="CHEBI:74151"/>
        <dbReference type="EC" id="2.3.1.225"/>
    </reaction>
</comment>
<keyword evidence="4 8" id="KW-0812">Transmembrane</keyword>
<dbReference type="EC" id="2.3.1.225" evidence="8"/>
<evidence type="ECO:0000259" key="9">
    <source>
        <dbReference type="Pfam" id="PF01529"/>
    </source>
</evidence>
<feature type="transmembrane region" description="Helical" evidence="8">
    <location>
        <begin position="12"/>
        <end position="36"/>
    </location>
</feature>
<dbReference type="Proteomes" id="UP000708148">
    <property type="component" value="Unassembled WGS sequence"/>
</dbReference>
<name>A0A8S1IKD8_9CHLO</name>
<dbReference type="GO" id="GO:0016020">
    <property type="term" value="C:membrane"/>
    <property type="evidence" value="ECO:0007669"/>
    <property type="project" value="UniProtKB-SubCell"/>
</dbReference>
<keyword evidence="5 8" id="KW-1133">Transmembrane helix</keyword>
<dbReference type="InterPro" id="IPR039859">
    <property type="entry name" value="PFA4/ZDH16/20/ERF2-like"/>
</dbReference>
<evidence type="ECO:0000256" key="8">
    <source>
        <dbReference type="RuleBase" id="RU079119"/>
    </source>
</evidence>
<evidence type="ECO:0000256" key="5">
    <source>
        <dbReference type="ARBA" id="ARBA00022989"/>
    </source>
</evidence>